<proteinExistence type="predicted"/>
<organism evidence="1 2">
    <name type="scientific">Enterovirga aerilata</name>
    <dbReference type="NCBI Taxonomy" id="2730920"/>
    <lineage>
        <taxon>Bacteria</taxon>
        <taxon>Pseudomonadati</taxon>
        <taxon>Pseudomonadota</taxon>
        <taxon>Alphaproteobacteria</taxon>
        <taxon>Hyphomicrobiales</taxon>
        <taxon>Methylobacteriaceae</taxon>
        <taxon>Enterovirga</taxon>
    </lineage>
</organism>
<evidence type="ECO:0000313" key="1">
    <source>
        <dbReference type="EMBL" id="NNM72474.1"/>
    </source>
</evidence>
<sequence>MAALAVAAGVATSATAMSPQEEATFRQYCTNDYMRFCSMFDPNTPQVEQCFQQRLKELSPRCQSAIASFSKKNPEGRRR</sequence>
<comment type="caution">
    <text evidence="1">The sequence shown here is derived from an EMBL/GenBank/DDBJ whole genome shotgun (WGS) entry which is preliminary data.</text>
</comment>
<dbReference type="AlphaFoldDB" id="A0A849I474"/>
<gene>
    <name evidence="1" type="ORF">HJG44_08740</name>
</gene>
<keyword evidence="2" id="KW-1185">Reference proteome</keyword>
<dbReference type="EMBL" id="JABEPP010000002">
    <property type="protein sequence ID" value="NNM72474.1"/>
    <property type="molecule type" value="Genomic_DNA"/>
</dbReference>
<evidence type="ECO:0000313" key="2">
    <source>
        <dbReference type="Proteomes" id="UP000564885"/>
    </source>
</evidence>
<dbReference type="RefSeq" id="WP_171217940.1">
    <property type="nucleotide sequence ID" value="NZ_JABEPP010000002.1"/>
</dbReference>
<accession>A0A849I474</accession>
<dbReference type="Proteomes" id="UP000564885">
    <property type="component" value="Unassembled WGS sequence"/>
</dbReference>
<protein>
    <submittedName>
        <fullName evidence="1">Uncharacterized protein</fullName>
    </submittedName>
</protein>
<reference evidence="1 2" key="1">
    <citation type="submission" date="2020-04" db="EMBL/GenBank/DDBJ databases">
        <title>Enterovirga sp. isolate from soil.</title>
        <authorList>
            <person name="Chea S."/>
            <person name="Kim D.-U."/>
        </authorList>
    </citation>
    <scope>NUCLEOTIDE SEQUENCE [LARGE SCALE GENOMIC DNA]</scope>
    <source>
        <strain evidence="1 2">DB1703</strain>
    </source>
</reference>
<name>A0A849I474_9HYPH</name>